<feature type="transmembrane region" description="Helical" evidence="8">
    <location>
        <begin position="158"/>
        <end position="177"/>
    </location>
</feature>
<keyword evidence="6" id="KW-0902">Two-component regulatory system</keyword>
<evidence type="ECO:0000256" key="7">
    <source>
        <dbReference type="PROSITE-ProRule" id="PRU00169"/>
    </source>
</evidence>
<protein>
    <recommendedName>
        <fullName evidence="2">histidine kinase</fullName>
        <ecNumber evidence="2">2.7.13.3</ecNumber>
    </recommendedName>
</protein>
<dbReference type="Gene3D" id="1.10.287.130">
    <property type="match status" value="1"/>
</dbReference>
<dbReference type="Pfam" id="PF02518">
    <property type="entry name" value="HATPase_c"/>
    <property type="match status" value="1"/>
</dbReference>
<dbReference type="AlphaFoldDB" id="A0A370F9B1"/>
<keyword evidence="8" id="KW-0812">Transmembrane</keyword>
<dbReference type="Gene3D" id="3.30.565.10">
    <property type="entry name" value="Histidine kinase-like ATPase, C-terminal domain"/>
    <property type="match status" value="1"/>
</dbReference>
<dbReference type="CDD" id="cd00156">
    <property type="entry name" value="REC"/>
    <property type="match status" value="1"/>
</dbReference>
<evidence type="ECO:0000256" key="1">
    <source>
        <dbReference type="ARBA" id="ARBA00000085"/>
    </source>
</evidence>
<dbReference type="Gene3D" id="3.40.50.2300">
    <property type="match status" value="1"/>
</dbReference>
<dbReference type="InterPro" id="IPR011006">
    <property type="entry name" value="CheY-like_superfamily"/>
</dbReference>
<keyword evidence="4" id="KW-0808">Transferase</keyword>
<name>A0A370F9B1_9BURK</name>
<dbReference type="InterPro" id="IPR003661">
    <property type="entry name" value="HisK_dim/P_dom"/>
</dbReference>
<keyword evidence="5 11" id="KW-0418">Kinase</keyword>
<dbReference type="SUPFAM" id="SSF52172">
    <property type="entry name" value="CheY-like"/>
    <property type="match status" value="1"/>
</dbReference>
<evidence type="ECO:0000256" key="6">
    <source>
        <dbReference type="ARBA" id="ARBA00023012"/>
    </source>
</evidence>
<comment type="caution">
    <text evidence="11">The sequence shown here is derived from an EMBL/GenBank/DDBJ whole genome shotgun (WGS) entry which is preliminary data.</text>
</comment>
<evidence type="ECO:0000259" key="10">
    <source>
        <dbReference type="PROSITE" id="PS50110"/>
    </source>
</evidence>
<organism evidence="11 12">
    <name type="scientific">Pseudacidovorax intermedius</name>
    <dbReference type="NCBI Taxonomy" id="433924"/>
    <lineage>
        <taxon>Bacteria</taxon>
        <taxon>Pseudomonadati</taxon>
        <taxon>Pseudomonadota</taxon>
        <taxon>Betaproteobacteria</taxon>
        <taxon>Burkholderiales</taxon>
        <taxon>Comamonadaceae</taxon>
        <taxon>Pseudacidovorax</taxon>
    </lineage>
</organism>
<dbReference type="SMART" id="SM00388">
    <property type="entry name" value="HisKA"/>
    <property type="match status" value="1"/>
</dbReference>
<dbReference type="SMART" id="SM00448">
    <property type="entry name" value="REC"/>
    <property type="match status" value="1"/>
</dbReference>
<dbReference type="InterPro" id="IPR036890">
    <property type="entry name" value="HATPase_C_sf"/>
</dbReference>
<keyword evidence="8" id="KW-0472">Membrane</keyword>
<dbReference type="PROSITE" id="PS50110">
    <property type="entry name" value="RESPONSE_REGULATORY"/>
    <property type="match status" value="1"/>
</dbReference>
<feature type="transmembrane region" description="Helical" evidence="8">
    <location>
        <begin position="79"/>
        <end position="99"/>
    </location>
</feature>
<dbReference type="RefSeq" id="WP_017759063.1">
    <property type="nucleotide sequence ID" value="NZ_QQAV01000010.1"/>
</dbReference>
<dbReference type="InterPro" id="IPR003594">
    <property type="entry name" value="HATPase_dom"/>
</dbReference>
<dbReference type="CDD" id="cd00082">
    <property type="entry name" value="HisKA"/>
    <property type="match status" value="1"/>
</dbReference>
<feature type="domain" description="Response regulatory" evidence="10">
    <location>
        <begin position="447"/>
        <end position="562"/>
    </location>
</feature>
<dbReference type="PROSITE" id="PS50109">
    <property type="entry name" value="HIS_KIN"/>
    <property type="match status" value="1"/>
</dbReference>
<feature type="transmembrane region" description="Helical" evidence="8">
    <location>
        <begin position="135"/>
        <end position="152"/>
    </location>
</feature>
<dbReference type="Pfam" id="PF00072">
    <property type="entry name" value="Response_reg"/>
    <property type="match status" value="1"/>
</dbReference>
<dbReference type="Pfam" id="PF00512">
    <property type="entry name" value="HisKA"/>
    <property type="match status" value="1"/>
</dbReference>
<dbReference type="InterPro" id="IPR001789">
    <property type="entry name" value="Sig_transdc_resp-reg_receiver"/>
</dbReference>
<keyword evidence="12" id="KW-1185">Reference proteome</keyword>
<dbReference type="SMART" id="SM00387">
    <property type="entry name" value="HATPase_c"/>
    <property type="match status" value="1"/>
</dbReference>
<dbReference type="CDD" id="cd00075">
    <property type="entry name" value="HATPase"/>
    <property type="match status" value="1"/>
</dbReference>
<sequence length="566" mass="61082">MDAEAHDRDLISFALAQAAAAARLALVGVLILAAVAWRDVGAPGVLAWGVAAAGSLLLRNRVMAVAARWLSQGHPTRSARRILWASSLVLAFALVSLPLLGLPHMQTETRLLVTLFYCCWGAAGMSSLGIVPRLYAGYLGLMVGGVAAGWARDFTPQLAPAIFGGLFMYWLVLSVFAHGFSRRVAEGIAIRAENAQLVKQLSAANAAKTRFIMTASHDLRQPLHAIGLLGGVLARATTAEDIHRAREALAIALEGLQQLFSAILDLSRMDSGALRPELRYVPIAPLVARLDIEYRALCLEGGRRWECRAETAHVRTDLALLERVLRNLLDNALKHGADGGVCLALSTQPDGVMLEVSDTGPGIPVEEQDRVFDEFYRSRHVVSSGMGLGLSIVQRLARLLNARLHMEFVDPVRRTGTRVTLMLPLAQPSDEQAVESEVVLPDLQGLRVLVLDDEATVLDATRALLEQWGCVVATCRSGSEVAAAVQRLGPPHVALADYHLGPSENGLMALEALRRDQPEMGCVIVTGESDAAIRQRLADEGLPVLEKPVDPEELRAVLGLFRAMDE</sequence>
<feature type="modified residue" description="4-aspartylphosphate" evidence="7">
    <location>
        <position position="497"/>
    </location>
</feature>
<evidence type="ECO:0000256" key="5">
    <source>
        <dbReference type="ARBA" id="ARBA00022777"/>
    </source>
</evidence>
<keyword evidence="3 7" id="KW-0597">Phosphoprotein</keyword>
<dbReference type="GO" id="GO:0000155">
    <property type="term" value="F:phosphorelay sensor kinase activity"/>
    <property type="evidence" value="ECO:0007669"/>
    <property type="project" value="InterPro"/>
</dbReference>
<evidence type="ECO:0000313" key="12">
    <source>
        <dbReference type="Proteomes" id="UP000255265"/>
    </source>
</evidence>
<dbReference type="EMBL" id="QQAV01000010">
    <property type="protein sequence ID" value="RDI20613.1"/>
    <property type="molecule type" value="Genomic_DNA"/>
</dbReference>
<evidence type="ECO:0000256" key="2">
    <source>
        <dbReference type="ARBA" id="ARBA00012438"/>
    </source>
</evidence>
<dbReference type="PANTHER" id="PTHR43711">
    <property type="entry name" value="TWO-COMPONENT HISTIDINE KINASE"/>
    <property type="match status" value="1"/>
</dbReference>
<keyword evidence="8" id="KW-1133">Transmembrane helix</keyword>
<dbReference type="InterPro" id="IPR005467">
    <property type="entry name" value="His_kinase_dom"/>
</dbReference>
<evidence type="ECO:0000256" key="8">
    <source>
        <dbReference type="SAM" id="Phobius"/>
    </source>
</evidence>
<evidence type="ECO:0000256" key="3">
    <source>
        <dbReference type="ARBA" id="ARBA00022553"/>
    </source>
</evidence>
<dbReference type="Proteomes" id="UP000255265">
    <property type="component" value="Unassembled WGS sequence"/>
</dbReference>
<gene>
    <name evidence="11" type="ORF">DFR41_11019</name>
</gene>
<proteinExistence type="predicted"/>
<dbReference type="PRINTS" id="PR00344">
    <property type="entry name" value="BCTRLSENSOR"/>
</dbReference>
<feature type="transmembrane region" description="Helical" evidence="8">
    <location>
        <begin position="12"/>
        <end position="34"/>
    </location>
</feature>
<dbReference type="SUPFAM" id="SSF55874">
    <property type="entry name" value="ATPase domain of HSP90 chaperone/DNA topoisomerase II/histidine kinase"/>
    <property type="match status" value="1"/>
</dbReference>
<dbReference type="InterPro" id="IPR050736">
    <property type="entry name" value="Sensor_HK_Regulatory"/>
</dbReference>
<feature type="domain" description="Histidine kinase" evidence="9">
    <location>
        <begin position="214"/>
        <end position="427"/>
    </location>
</feature>
<evidence type="ECO:0000259" key="9">
    <source>
        <dbReference type="PROSITE" id="PS50109"/>
    </source>
</evidence>
<dbReference type="InterPro" id="IPR036097">
    <property type="entry name" value="HisK_dim/P_sf"/>
</dbReference>
<evidence type="ECO:0000256" key="4">
    <source>
        <dbReference type="ARBA" id="ARBA00022679"/>
    </source>
</evidence>
<accession>A0A370F9B1</accession>
<reference evidence="11 12" key="1">
    <citation type="submission" date="2018-07" db="EMBL/GenBank/DDBJ databases">
        <title>Genomic Encyclopedia of Type Strains, Phase IV (KMG-IV): sequencing the most valuable type-strain genomes for metagenomic binning, comparative biology and taxonomic classification.</title>
        <authorList>
            <person name="Goeker M."/>
        </authorList>
    </citation>
    <scope>NUCLEOTIDE SEQUENCE [LARGE SCALE GENOMIC DNA]</scope>
    <source>
        <strain evidence="11 12">DSM 21352</strain>
    </source>
</reference>
<evidence type="ECO:0000313" key="11">
    <source>
        <dbReference type="EMBL" id="RDI20613.1"/>
    </source>
</evidence>
<comment type="catalytic activity">
    <reaction evidence="1">
        <text>ATP + protein L-histidine = ADP + protein N-phospho-L-histidine.</text>
        <dbReference type="EC" id="2.7.13.3"/>
    </reaction>
</comment>
<dbReference type="PANTHER" id="PTHR43711:SF1">
    <property type="entry name" value="HISTIDINE KINASE 1"/>
    <property type="match status" value="1"/>
</dbReference>
<dbReference type="InterPro" id="IPR004358">
    <property type="entry name" value="Sig_transdc_His_kin-like_C"/>
</dbReference>
<dbReference type="EC" id="2.7.13.3" evidence="2"/>
<feature type="transmembrane region" description="Helical" evidence="8">
    <location>
        <begin position="40"/>
        <end position="58"/>
    </location>
</feature>
<dbReference type="SUPFAM" id="SSF47384">
    <property type="entry name" value="Homodimeric domain of signal transducing histidine kinase"/>
    <property type="match status" value="1"/>
</dbReference>